<dbReference type="Pfam" id="PF00218">
    <property type="entry name" value="IGPS"/>
    <property type="match status" value="1"/>
</dbReference>
<dbReference type="RefSeq" id="WP_132115670.1">
    <property type="nucleotide sequence ID" value="NZ_SLWS01000003.1"/>
</dbReference>
<dbReference type="OrthoDB" id="7845323at2"/>
<keyword evidence="6" id="KW-0822">Tryptophan biosynthesis</keyword>
<evidence type="ECO:0000256" key="8">
    <source>
        <dbReference type="ARBA" id="ARBA00023239"/>
    </source>
</evidence>
<evidence type="ECO:0000256" key="2">
    <source>
        <dbReference type="ARBA" id="ARBA00004696"/>
    </source>
</evidence>
<evidence type="ECO:0000313" key="10">
    <source>
        <dbReference type="EMBL" id="TCO60576.1"/>
    </source>
</evidence>
<evidence type="ECO:0000256" key="6">
    <source>
        <dbReference type="ARBA" id="ARBA00022822"/>
    </source>
</evidence>
<proteinExistence type="predicted"/>
<sequence>MTRFVQAILAADIPVIAEIKPRTGDGDDLLAGRAPAELAAMYAEAGAACLSVVTGPWFGGRLDMLRAVTFHTDLPVLQKDFITRESQLVTAAELGVAAVLMTARLLTTGSLRRLAERALSVGITPFVEVATEAEIAAVPHPQHCVIAVNNKDIQQRERNSGDLDRSTRLLPAVLATETACPVSASGIDTPAQAAHLLATGYAGLLVGTALLRAPSPRDWFDSLAQLLAPTPTNGMGR</sequence>
<dbReference type="GO" id="GO:0000162">
    <property type="term" value="P:L-tryptophan biosynthetic process"/>
    <property type="evidence" value="ECO:0007669"/>
    <property type="project" value="UniProtKB-UniPathway"/>
</dbReference>
<gene>
    <name evidence="10" type="ORF">EV192_103151</name>
</gene>
<keyword evidence="4" id="KW-0028">Amino-acid biosynthesis</keyword>
<evidence type="ECO:0000256" key="4">
    <source>
        <dbReference type="ARBA" id="ARBA00022605"/>
    </source>
</evidence>
<dbReference type="InterPro" id="IPR011060">
    <property type="entry name" value="RibuloseP-bd_barrel"/>
</dbReference>
<comment type="pathway">
    <text evidence="2">Amino-acid biosynthesis; L-tryptophan biosynthesis; L-tryptophan from chorismate: step 4/5.</text>
</comment>
<dbReference type="InterPro" id="IPR013798">
    <property type="entry name" value="Indole-3-glycerol_P_synth_dom"/>
</dbReference>
<evidence type="ECO:0000259" key="9">
    <source>
        <dbReference type="Pfam" id="PF00218"/>
    </source>
</evidence>
<dbReference type="EC" id="4.1.1.48" evidence="3"/>
<dbReference type="EMBL" id="SLWS01000003">
    <property type="protein sequence ID" value="TCO60576.1"/>
    <property type="molecule type" value="Genomic_DNA"/>
</dbReference>
<keyword evidence="7" id="KW-0057">Aromatic amino acid biosynthesis</keyword>
<keyword evidence="8" id="KW-0456">Lyase</keyword>
<dbReference type="PANTHER" id="PTHR22854">
    <property type="entry name" value="TRYPTOPHAN BIOSYNTHESIS PROTEIN"/>
    <property type="match status" value="1"/>
</dbReference>
<organism evidence="10 11">
    <name type="scientific">Actinocrispum wychmicini</name>
    <dbReference type="NCBI Taxonomy" id="1213861"/>
    <lineage>
        <taxon>Bacteria</taxon>
        <taxon>Bacillati</taxon>
        <taxon>Actinomycetota</taxon>
        <taxon>Actinomycetes</taxon>
        <taxon>Pseudonocardiales</taxon>
        <taxon>Pseudonocardiaceae</taxon>
        <taxon>Actinocrispum</taxon>
    </lineage>
</organism>
<feature type="domain" description="Indole-3-glycerol phosphate synthase" evidence="9">
    <location>
        <begin position="10"/>
        <end position="217"/>
    </location>
</feature>
<dbReference type="GO" id="GO:0004425">
    <property type="term" value="F:indole-3-glycerol-phosphate synthase activity"/>
    <property type="evidence" value="ECO:0007669"/>
    <property type="project" value="UniProtKB-EC"/>
</dbReference>
<protein>
    <recommendedName>
        <fullName evidence="3">indole-3-glycerol-phosphate synthase</fullName>
        <ecNumber evidence="3">4.1.1.48</ecNumber>
    </recommendedName>
</protein>
<dbReference type="Gene3D" id="3.20.20.70">
    <property type="entry name" value="Aldolase class I"/>
    <property type="match status" value="1"/>
</dbReference>
<reference evidence="10 11" key="1">
    <citation type="submission" date="2019-03" db="EMBL/GenBank/DDBJ databases">
        <title>Genomic Encyclopedia of Type Strains, Phase IV (KMG-IV): sequencing the most valuable type-strain genomes for metagenomic binning, comparative biology and taxonomic classification.</title>
        <authorList>
            <person name="Goeker M."/>
        </authorList>
    </citation>
    <scope>NUCLEOTIDE SEQUENCE [LARGE SCALE GENOMIC DNA]</scope>
    <source>
        <strain evidence="10 11">DSM 45934</strain>
    </source>
</reference>
<evidence type="ECO:0000256" key="5">
    <source>
        <dbReference type="ARBA" id="ARBA00022793"/>
    </source>
</evidence>
<keyword evidence="5" id="KW-0210">Decarboxylase</keyword>
<dbReference type="UniPathway" id="UPA00035">
    <property type="reaction ID" value="UER00043"/>
</dbReference>
<comment type="caution">
    <text evidence="10">The sequence shown here is derived from an EMBL/GenBank/DDBJ whole genome shotgun (WGS) entry which is preliminary data.</text>
</comment>
<dbReference type="Proteomes" id="UP000295680">
    <property type="component" value="Unassembled WGS sequence"/>
</dbReference>
<evidence type="ECO:0000256" key="7">
    <source>
        <dbReference type="ARBA" id="ARBA00023141"/>
    </source>
</evidence>
<keyword evidence="11" id="KW-1185">Reference proteome</keyword>
<evidence type="ECO:0000256" key="1">
    <source>
        <dbReference type="ARBA" id="ARBA00001633"/>
    </source>
</evidence>
<dbReference type="PANTHER" id="PTHR22854:SF2">
    <property type="entry name" value="INDOLE-3-GLYCEROL-PHOSPHATE SYNTHASE"/>
    <property type="match status" value="1"/>
</dbReference>
<name>A0A4R2JTI6_9PSEU</name>
<evidence type="ECO:0000313" key="11">
    <source>
        <dbReference type="Proteomes" id="UP000295680"/>
    </source>
</evidence>
<dbReference type="AlphaFoldDB" id="A0A4R2JTI6"/>
<comment type="catalytic activity">
    <reaction evidence="1">
        <text>1-(2-carboxyphenylamino)-1-deoxy-D-ribulose 5-phosphate + H(+) = (1S,2R)-1-C-(indol-3-yl)glycerol 3-phosphate + CO2 + H2O</text>
        <dbReference type="Rhea" id="RHEA:23476"/>
        <dbReference type="ChEBI" id="CHEBI:15377"/>
        <dbReference type="ChEBI" id="CHEBI:15378"/>
        <dbReference type="ChEBI" id="CHEBI:16526"/>
        <dbReference type="ChEBI" id="CHEBI:58613"/>
        <dbReference type="ChEBI" id="CHEBI:58866"/>
        <dbReference type="EC" id="4.1.1.48"/>
    </reaction>
</comment>
<dbReference type="InterPro" id="IPR045186">
    <property type="entry name" value="Indole-3-glycerol_P_synth"/>
</dbReference>
<evidence type="ECO:0000256" key="3">
    <source>
        <dbReference type="ARBA" id="ARBA00012362"/>
    </source>
</evidence>
<dbReference type="InterPro" id="IPR013785">
    <property type="entry name" value="Aldolase_TIM"/>
</dbReference>
<accession>A0A4R2JTI6</accession>
<dbReference type="SUPFAM" id="SSF51366">
    <property type="entry name" value="Ribulose-phoshate binding barrel"/>
    <property type="match status" value="1"/>
</dbReference>
<dbReference type="GO" id="GO:0004640">
    <property type="term" value="F:phosphoribosylanthranilate isomerase activity"/>
    <property type="evidence" value="ECO:0007669"/>
    <property type="project" value="TreeGrafter"/>
</dbReference>